<keyword evidence="3" id="KW-0804">Transcription</keyword>
<gene>
    <name evidence="5" type="ORF">IM660_04165</name>
</gene>
<keyword evidence="6" id="KW-1185">Reference proteome</keyword>
<dbReference type="Pfam" id="PF00532">
    <property type="entry name" value="Peripla_BP_1"/>
    <property type="match status" value="1"/>
</dbReference>
<keyword evidence="2" id="KW-0238">DNA-binding</keyword>
<evidence type="ECO:0000256" key="3">
    <source>
        <dbReference type="ARBA" id="ARBA00023163"/>
    </source>
</evidence>
<dbReference type="GO" id="GO:0000976">
    <property type="term" value="F:transcription cis-regulatory region binding"/>
    <property type="evidence" value="ECO:0007669"/>
    <property type="project" value="TreeGrafter"/>
</dbReference>
<evidence type="ECO:0000313" key="5">
    <source>
        <dbReference type="EMBL" id="QOR71493.1"/>
    </source>
</evidence>
<dbReference type="SUPFAM" id="SSF47413">
    <property type="entry name" value="lambda repressor-like DNA-binding domains"/>
    <property type="match status" value="1"/>
</dbReference>
<dbReference type="InterPro" id="IPR010982">
    <property type="entry name" value="Lambda_DNA-bd_dom_sf"/>
</dbReference>
<proteinExistence type="predicted"/>
<name>A0A7M1SXY9_9MICO</name>
<evidence type="ECO:0000256" key="2">
    <source>
        <dbReference type="ARBA" id="ARBA00023125"/>
    </source>
</evidence>
<accession>A0A7M1SXY9</accession>
<dbReference type="KEGG" id="halt:IM660_04165"/>
<dbReference type="AlphaFoldDB" id="A0A7M1SXY9"/>
<dbReference type="PROSITE" id="PS00356">
    <property type="entry name" value="HTH_LACI_1"/>
    <property type="match status" value="1"/>
</dbReference>
<dbReference type="Pfam" id="PF00356">
    <property type="entry name" value="LacI"/>
    <property type="match status" value="1"/>
</dbReference>
<evidence type="ECO:0000256" key="1">
    <source>
        <dbReference type="ARBA" id="ARBA00023015"/>
    </source>
</evidence>
<dbReference type="Gene3D" id="3.40.50.2300">
    <property type="match status" value="2"/>
</dbReference>
<evidence type="ECO:0000313" key="6">
    <source>
        <dbReference type="Proteomes" id="UP000593758"/>
    </source>
</evidence>
<dbReference type="RefSeq" id="WP_193498153.1">
    <property type="nucleotide sequence ID" value="NZ_CP063169.1"/>
</dbReference>
<dbReference type="CDD" id="cd06267">
    <property type="entry name" value="PBP1_LacI_sugar_binding-like"/>
    <property type="match status" value="1"/>
</dbReference>
<feature type="domain" description="HTH lacI-type" evidence="4">
    <location>
        <begin position="7"/>
        <end position="61"/>
    </location>
</feature>
<dbReference type="InterPro" id="IPR028082">
    <property type="entry name" value="Peripla_BP_I"/>
</dbReference>
<dbReference type="GO" id="GO:0003700">
    <property type="term" value="F:DNA-binding transcription factor activity"/>
    <property type="evidence" value="ECO:0007669"/>
    <property type="project" value="TreeGrafter"/>
</dbReference>
<dbReference type="Gene3D" id="1.10.260.40">
    <property type="entry name" value="lambda repressor-like DNA-binding domains"/>
    <property type="match status" value="1"/>
</dbReference>
<protein>
    <submittedName>
        <fullName evidence="5">PmoA family protein</fullName>
    </submittedName>
</protein>
<dbReference type="EMBL" id="CP063169">
    <property type="protein sequence ID" value="QOR71493.1"/>
    <property type="molecule type" value="Genomic_DNA"/>
</dbReference>
<dbReference type="Pfam" id="PF14100">
    <property type="entry name" value="DUF6807"/>
    <property type="match status" value="1"/>
</dbReference>
<dbReference type="Proteomes" id="UP000593758">
    <property type="component" value="Chromosome"/>
</dbReference>
<dbReference type="SUPFAM" id="SSF53822">
    <property type="entry name" value="Periplasmic binding protein-like I"/>
    <property type="match status" value="1"/>
</dbReference>
<dbReference type="PRINTS" id="PR00036">
    <property type="entry name" value="HTHLACI"/>
</dbReference>
<reference evidence="5 6" key="1">
    <citation type="submission" date="2020-10" db="EMBL/GenBank/DDBJ databases">
        <title>Haloactinobacterium sp. RN3S43, a bacterium isolated from saline soil.</title>
        <authorList>
            <person name="Sun J.-Q."/>
        </authorList>
    </citation>
    <scope>NUCLEOTIDE SEQUENCE [LARGE SCALE GENOMIC DNA]</scope>
    <source>
        <strain evidence="5 6">RN3S43</strain>
    </source>
</reference>
<dbReference type="InterPro" id="IPR001761">
    <property type="entry name" value="Peripla_BP/Lac1_sug-bd_dom"/>
</dbReference>
<dbReference type="CDD" id="cd01392">
    <property type="entry name" value="HTH_LacI"/>
    <property type="match status" value="1"/>
</dbReference>
<dbReference type="InterPro" id="IPR000843">
    <property type="entry name" value="HTH_LacI"/>
</dbReference>
<keyword evidence="1" id="KW-0805">Transcription regulation</keyword>
<dbReference type="PROSITE" id="PS50932">
    <property type="entry name" value="HTH_LACI_2"/>
    <property type="match status" value="1"/>
</dbReference>
<dbReference type="PANTHER" id="PTHR30146:SF109">
    <property type="entry name" value="HTH-TYPE TRANSCRIPTIONAL REGULATOR GALS"/>
    <property type="match status" value="1"/>
</dbReference>
<organism evidence="5 6">
    <name type="scientific">Ruania alkalisoli</name>
    <dbReference type="NCBI Taxonomy" id="2779775"/>
    <lineage>
        <taxon>Bacteria</taxon>
        <taxon>Bacillati</taxon>
        <taxon>Actinomycetota</taxon>
        <taxon>Actinomycetes</taxon>
        <taxon>Micrococcales</taxon>
        <taxon>Ruaniaceae</taxon>
        <taxon>Ruania</taxon>
    </lineage>
</organism>
<dbReference type="InterPro" id="IPR029475">
    <property type="entry name" value="DUF6807"/>
</dbReference>
<dbReference type="PANTHER" id="PTHR30146">
    <property type="entry name" value="LACI-RELATED TRANSCRIPTIONAL REPRESSOR"/>
    <property type="match status" value="1"/>
</dbReference>
<dbReference type="SMART" id="SM00354">
    <property type="entry name" value="HTH_LACI"/>
    <property type="match status" value="1"/>
</dbReference>
<sequence length="625" mass="66941">MAGRVGVTIADVARLAGVSSATVSRALNGHPSVTAETEQKVRQAAGQLDYVPSNVARSLSLGRTHTVALLMPDLSNPMFQQVLRGVNRAAAAEGYRVLVTDSIEDPDREAELAIEARRRCDALILCSPRMSAPELHRVLAATQPVVLVNREAEAGATPSVIVDYATGVRLLTERLIDLGHRRLLYLAGPAASLTNAARVHALRAVERENPGVAVEVVACGGSIEDGSAALGPVLASGATAVIAYNDVIAFGLLGKLNEAGVRIPQDLSLAGFDDISFARYSTPPLTTMAVPQTELGRLAFDQLTRVLEGATDLPVLRFTPRLAERGSIGLVPRESVEPRLLEESTAPFAWHRDEDVAATLELAGSVLARYERRPVMPDLYSPRPYLHPLYTLAGVPLTAASPPLHRHQHGLSFAVPLVNGTSYWGGRTHVRDVGPVLLPNHGSQLGHDATVAGTELTERLRWHAEDGAVQLEEERVLTAQVLADNAGWRLRWRSELTATPGRVVIESPHASGRADAGYGGIFWRFADAEGVEAFTAGGVDPHGARTPWLVLRCHGERPWSVVLTQVGSEPVPWHVRLGEYVAAGPAIAWDGPIIMESGQRLAVGLDAVILDRAVTTSEVSDLLEV</sequence>
<evidence type="ECO:0000259" key="4">
    <source>
        <dbReference type="PROSITE" id="PS50932"/>
    </source>
</evidence>